<feature type="transmembrane region" description="Helical" evidence="1">
    <location>
        <begin position="82"/>
        <end position="103"/>
    </location>
</feature>
<comment type="caution">
    <text evidence="2">The sequence shown here is derived from an EMBL/GenBank/DDBJ whole genome shotgun (WGS) entry which is preliminary data.</text>
</comment>
<evidence type="ECO:0008006" key="4">
    <source>
        <dbReference type="Google" id="ProtNLM"/>
    </source>
</evidence>
<evidence type="ECO:0000313" key="3">
    <source>
        <dbReference type="Proteomes" id="UP000618943"/>
    </source>
</evidence>
<dbReference type="Proteomes" id="UP000618943">
    <property type="component" value="Unassembled WGS sequence"/>
</dbReference>
<keyword evidence="1" id="KW-1133">Transmembrane helix</keyword>
<name>A0ABS1H570_9BACL</name>
<dbReference type="RefSeq" id="WP_200748395.1">
    <property type="nucleotide sequence ID" value="NZ_JAEOAH010000006.1"/>
</dbReference>
<gene>
    <name evidence="2" type="ORF">JFL43_06700</name>
</gene>
<keyword evidence="3" id="KW-1185">Reference proteome</keyword>
<sequence>MSKTIVCGNCHQQIKKNDDLVTSGGLLKLEPFCSKCYATKEKSFVGLFFNEQPVNSIGNIVFMVFMIGMASIAPFLDWAWGSLLFGLLALITIIERVYSYCVYERHVN</sequence>
<evidence type="ECO:0000256" key="1">
    <source>
        <dbReference type="SAM" id="Phobius"/>
    </source>
</evidence>
<evidence type="ECO:0000313" key="2">
    <source>
        <dbReference type="EMBL" id="MBK3494546.1"/>
    </source>
</evidence>
<organism evidence="2 3">
    <name type="scientific">Viridibacillus soli</name>
    <dbReference type="NCBI Taxonomy" id="2798301"/>
    <lineage>
        <taxon>Bacteria</taxon>
        <taxon>Bacillati</taxon>
        <taxon>Bacillota</taxon>
        <taxon>Bacilli</taxon>
        <taxon>Bacillales</taxon>
        <taxon>Caryophanaceae</taxon>
        <taxon>Viridibacillus</taxon>
    </lineage>
</organism>
<accession>A0ABS1H570</accession>
<protein>
    <recommendedName>
        <fullName evidence="4">CXXC-20-CXXC protein</fullName>
    </recommendedName>
</protein>
<feature type="transmembrane region" description="Helical" evidence="1">
    <location>
        <begin position="57"/>
        <end position="76"/>
    </location>
</feature>
<keyword evidence="1" id="KW-0812">Transmembrane</keyword>
<reference evidence="2 3" key="1">
    <citation type="submission" date="2020-12" db="EMBL/GenBank/DDBJ databases">
        <title>YIM B01967 draft genome.</title>
        <authorList>
            <person name="Yan X."/>
        </authorList>
    </citation>
    <scope>NUCLEOTIDE SEQUENCE [LARGE SCALE GENOMIC DNA]</scope>
    <source>
        <strain evidence="2 3">YIM B01967</strain>
    </source>
</reference>
<dbReference type="EMBL" id="JAEOAH010000006">
    <property type="protein sequence ID" value="MBK3494546.1"/>
    <property type="molecule type" value="Genomic_DNA"/>
</dbReference>
<keyword evidence="1" id="KW-0472">Membrane</keyword>
<proteinExistence type="predicted"/>